<reference evidence="1 2" key="1">
    <citation type="journal article" date="2021" name="Hortic Res">
        <title>High-quality reference genome and annotation aids understanding of berry development for evergreen blueberry (Vaccinium darrowii).</title>
        <authorList>
            <person name="Yu J."/>
            <person name="Hulse-Kemp A.M."/>
            <person name="Babiker E."/>
            <person name="Staton M."/>
        </authorList>
    </citation>
    <scope>NUCLEOTIDE SEQUENCE [LARGE SCALE GENOMIC DNA]</scope>
    <source>
        <strain evidence="2">cv. NJ 8807/NJ 8810</strain>
        <tissue evidence="1">Young leaf</tissue>
    </source>
</reference>
<proteinExistence type="predicted"/>
<keyword evidence="2" id="KW-1185">Reference proteome</keyword>
<evidence type="ECO:0000313" key="1">
    <source>
        <dbReference type="EMBL" id="KAH7842668.1"/>
    </source>
</evidence>
<dbReference type="Proteomes" id="UP000828048">
    <property type="component" value="Chromosome 1"/>
</dbReference>
<organism evidence="1 2">
    <name type="scientific">Vaccinium darrowii</name>
    <dbReference type="NCBI Taxonomy" id="229202"/>
    <lineage>
        <taxon>Eukaryota</taxon>
        <taxon>Viridiplantae</taxon>
        <taxon>Streptophyta</taxon>
        <taxon>Embryophyta</taxon>
        <taxon>Tracheophyta</taxon>
        <taxon>Spermatophyta</taxon>
        <taxon>Magnoliopsida</taxon>
        <taxon>eudicotyledons</taxon>
        <taxon>Gunneridae</taxon>
        <taxon>Pentapetalae</taxon>
        <taxon>asterids</taxon>
        <taxon>Ericales</taxon>
        <taxon>Ericaceae</taxon>
        <taxon>Vaccinioideae</taxon>
        <taxon>Vaccinieae</taxon>
        <taxon>Vaccinium</taxon>
    </lineage>
</organism>
<sequence>MNIAVRPRKPFVPFSTSSPLSRQNPKWVSTSTTQTPSLNPINHLRTFLNGQNAQNPLDYEHSIVSTLKSCSILLSISPGQQIHGLVMKSGLDSNVFIQNSLINMYAKRGFIGDAKTVFDSGSGLDSVSCNIMIAGYVRFGQLADARELFDQMPKKGCISYTSMIMGLVQNSCWSEGINIFKDMWVEGVMPNEVTMSSVISAWCHLGGIRNCQLLHALMKKIGLEVSVIVSTNLVHMYCVCSCLSDARTLFDEMPEPNMVSWNVMLNGYSKAGLLDSARDVFERMPAKDVVAWGTIVDGFVQVGRLAEACTMYRTMLQSGLGPNEIMIVNMISACGQLMAFHEGQQFHCITMKTGFDCFDFIQATIIHFYAGCHKICSAQLQFELGIKEHVPSWNALVAGLVRNGKIELARHVFNEMPERDVFSWSSMISGYSQSEQPNMALELFREMVSCGVKPNEITMVSVLSAIATLGILKEGRQAHDYIRNNSIPLNDKLNAAIIDMYAKCGSIKTALHVFHQIKDKTFSVSPWNAIICGLAMHGHAQLSLQMYSDLQKRNIKPSAITFIGVLCACCHSGLVELGERHFHSMKNLYGVEPNIQHYGCMVDLLGKAGRLAEAEKLIRGMPMKADVVIWGTLLAACRIHGNVEVGEWAAESLARVEPSHGGSRVLLSNIYADAGRWEDAFLVRRAMKSQQMARSAGYSGVI</sequence>
<accession>A0ACB7XP55</accession>
<protein>
    <submittedName>
        <fullName evidence="1">Uncharacterized protein</fullName>
    </submittedName>
</protein>
<evidence type="ECO:0000313" key="2">
    <source>
        <dbReference type="Proteomes" id="UP000828048"/>
    </source>
</evidence>
<comment type="caution">
    <text evidence="1">The sequence shown here is derived from an EMBL/GenBank/DDBJ whole genome shotgun (WGS) entry which is preliminary data.</text>
</comment>
<name>A0ACB7XP55_9ERIC</name>
<gene>
    <name evidence="1" type="ORF">Vadar_007870</name>
</gene>
<dbReference type="EMBL" id="CM037151">
    <property type="protein sequence ID" value="KAH7842668.1"/>
    <property type="molecule type" value="Genomic_DNA"/>
</dbReference>